<dbReference type="AlphaFoldDB" id="A0A512PQ04"/>
<reference evidence="1 2" key="1">
    <citation type="submission" date="2019-07" db="EMBL/GenBank/DDBJ databases">
        <title>Whole genome shotgun sequence of Lactobacillus rapi NBRC 109618.</title>
        <authorList>
            <person name="Hosoyama A."/>
            <person name="Uohara A."/>
            <person name="Ohji S."/>
            <person name="Ichikawa N."/>
        </authorList>
    </citation>
    <scope>NUCLEOTIDE SEQUENCE [LARGE SCALE GENOMIC DNA]</scope>
    <source>
        <strain evidence="1 2">NBRC 109618</strain>
    </source>
</reference>
<organism evidence="1 2">
    <name type="scientific">Lentilactobacillus rapi</name>
    <dbReference type="NCBI Taxonomy" id="481723"/>
    <lineage>
        <taxon>Bacteria</taxon>
        <taxon>Bacillati</taxon>
        <taxon>Bacillota</taxon>
        <taxon>Bacilli</taxon>
        <taxon>Lactobacillales</taxon>
        <taxon>Lactobacillaceae</taxon>
        <taxon>Lentilactobacillus</taxon>
    </lineage>
</organism>
<evidence type="ECO:0000313" key="2">
    <source>
        <dbReference type="Proteomes" id="UP000321569"/>
    </source>
</evidence>
<protein>
    <submittedName>
        <fullName evidence="1">Uncharacterized protein</fullName>
    </submittedName>
</protein>
<dbReference type="Proteomes" id="UP000321569">
    <property type="component" value="Unassembled WGS sequence"/>
</dbReference>
<sequence length="54" mass="6057">MPVAAWRSCPKNSERIQAVSNRNVSRLRGEFPVLEFFLEVLTCRLLPGGAVLID</sequence>
<gene>
    <name evidence="1" type="ORF">LRA02_21530</name>
</gene>
<comment type="caution">
    <text evidence="1">The sequence shown here is derived from an EMBL/GenBank/DDBJ whole genome shotgun (WGS) entry which is preliminary data.</text>
</comment>
<name>A0A512PQ04_9LACO</name>
<evidence type="ECO:0000313" key="1">
    <source>
        <dbReference type="EMBL" id="GEP73285.1"/>
    </source>
</evidence>
<accession>A0A512PQ04</accession>
<proteinExistence type="predicted"/>
<dbReference type="EMBL" id="BKAM01000062">
    <property type="protein sequence ID" value="GEP73285.1"/>
    <property type="molecule type" value="Genomic_DNA"/>
</dbReference>